<sequence length="321" mass="33617">MKARQRAKEQPAPGVDWAVTVERAATKDVRRLLRVVRRRRRGRWFAGGLIVLAVGAVVTLLVRSSLFAPVVGDPVAEGTEQVGSGAQLDLARPFAATPAADWADGAAGITLPEAEPVGGFSAEQVADATALARDALVASRVDERMLSRHDPAGYLGLLAPDARRQLEPLFGGGREPEVQSLVSMAAAGTELLPVAPKVSGSMSVRTGDAGELVVHTNYVFAYAFRPAGPTKLVDAMNVIVVVRADVDYVLRSGDRWTPGSRGLWFGDASGFGYSIGCDAYQKGFLAPVAAEPSVTAPADDRDPGAFFDPSAPLPAGGGCRA</sequence>
<reference evidence="4" key="1">
    <citation type="journal article" date="2019" name="Int. J. Syst. Evol. Microbiol.">
        <title>The Global Catalogue of Microorganisms (GCM) 10K type strain sequencing project: providing services to taxonomists for standard genome sequencing and annotation.</title>
        <authorList>
            <consortium name="The Broad Institute Genomics Platform"/>
            <consortium name="The Broad Institute Genome Sequencing Center for Infectious Disease"/>
            <person name="Wu L."/>
            <person name="Ma J."/>
        </authorList>
    </citation>
    <scope>NUCLEOTIDE SEQUENCE [LARGE SCALE GENOMIC DNA]</scope>
    <source>
        <strain evidence="4">ZS-22-S1</strain>
    </source>
</reference>
<keyword evidence="2" id="KW-0472">Membrane</keyword>
<evidence type="ECO:0000256" key="1">
    <source>
        <dbReference type="SAM" id="MobiDB-lite"/>
    </source>
</evidence>
<proteinExistence type="predicted"/>
<name>A0ABV9SC39_9PSEU</name>
<keyword evidence="2" id="KW-0812">Transmembrane</keyword>
<dbReference type="RefSeq" id="WP_378060649.1">
    <property type="nucleotide sequence ID" value="NZ_JBHSIS010000022.1"/>
</dbReference>
<dbReference type="Proteomes" id="UP001595859">
    <property type="component" value="Unassembled WGS sequence"/>
</dbReference>
<organism evidence="3 4">
    <name type="scientific">Actinophytocola glycyrrhizae</name>
    <dbReference type="NCBI Taxonomy" id="2044873"/>
    <lineage>
        <taxon>Bacteria</taxon>
        <taxon>Bacillati</taxon>
        <taxon>Actinomycetota</taxon>
        <taxon>Actinomycetes</taxon>
        <taxon>Pseudonocardiales</taxon>
        <taxon>Pseudonocardiaceae</taxon>
    </lineage>
</organism>
<comment type="caution">
    <text evidence="3">The sequence shown here is derived from an EMBL/GenBank/DDBJ whole genome shotgun (WGS) entry which is preliminary data.</text>
</comment>
<gene>
    <name evidence="3" type="ORF">ACFPCV_32670</name>
</gene>
<feature type="transmembrane region" description="Helical" evidence="2">
    <location>
        <begin position="44"/>
        <end position="62"/>
    </location>
</feature>
<keyword evidence="4" id="KW-1185">Reference proteome</keyword>
<evidence type="ECO:0000313" key="4">
    <source>
        <dbReference type="Proteomes" id="UP001595859"/>
    </source>
</evidence>
<feature type="region of interest" description="Disordered" evidence="1">
    <location>
        <begin position="295"/>
        <end position="321"/>
    </location>
</feature>
<dbReference type="EMBL" id="JBHSIS010000022">
    <property type="protein sequence ID" value="MFC4858274.1"/>
    <property type="molecule type" value="Genomic_DNA"/>
</dbReference>
<evidence type="ECO:0000313" key="3">
    <source>
        <dbReference type="EMBL" id="MFC4858274.1"/>
    </source>
</evidence>
<protein>
    <submittedName>
        <fullName evidence="3">Uncharacterized protein</fullName>
    </submittedName>
</protein>
<accession>A0ABV9SC39</accession>
<keyword evidence="2" id="KW-1133">Transmembrane helix</keyword>
<evidence type="ECO:0000256" key="2">
    <source>
        <dbReference type="SAM" id="Phobius"/>
    </source>
</evidence>